<dbReference type="AlphaFoldDB" id="A0A9P5PJS5"/>
<dbReference type="InterPro" id="IPR000164">
    <property type="entry name" value="Histone_H3/CENP-A"/>
</dbReference>
<dbReference type="InterPro" id="IPR009072">
    <property type="entry name" value="Histone-fold"/>
</dbReference>
<keyword evidence="4" id="KW-0238">DNA-binding</keyword>
<keyword evidence="4" id="KW-0544">Nucleosome core</keyword>
<evidence type="ECO:0000256" key="2">
    <source>
        <dbReference type="ARBA" id="ARBA00010343"/>
    </source>
</evidence>
<dbReference type="EMBL" id="JADNRY010000122">
    <property type="protein sequence ID" value="KAF9064507.1"/>
    <property type="molecule type" value="Genomic_DNA"/>
</dbReference>
<dbReference type="Gene3D" id="1.10.20.10">
    <property type="entry name" value="Histone, subunit A"/>
    <property type="match status" value="1"/>
</dbReference>
<keyword evidence="5" id="KW-0472">Membrane</keyword>
<protein>
    <recommendedName>
        <fullName evidence="6">Core Histone H2A/H2B/H3 domain-containing protein</fullName>
    </recommendedName>
</protein>
<evidence type="ECO:0000313" key="8">
    <source>
        <dbReference type="Proteomes" id="UP000772434"/>
    </source>
</evidence>
<accession>A0A9P5PJS5</accession>
<comment type="similarity">
    <text evidence="2">Belongs to the histone H3 family.</text>
</comment>
<dbReference type="PRINTS" id="PR00622">
    <property type="entry name" value="HISTONEH3"/>
</dbReference>
<dbReference type="GO" id="GO:0003677">
    <property type="term" value="F:DNA binding"/>
    <property type="evidence" value="ECO:0007669"/>
    <property type="project" value="InterPro"/>
</dbReference>
<reference evidence="7" key="1">
    <citation type="submission" date="2020-11" db="EMBL/GenBank/DDBJ databases">
        <authorList>
            <consortium name="DOE Joint Genome Institute"/>
            <person name="Ahrendt S."/>
            <person name="Riley R."/>
            <person name="Andreopoulos W."/>
            <person name="Labutti K."/>
            <person name="Pangilinan J."/>
            <person name="Ruiz-Duenas F.J."/>
            <person name="Barrasa J.M."/>
            <person name="Sanchez-Garcia M."/>
            <person name="Camarero S."/>
            <person name="Miyauchi S."/>
            <person name="Serrano A."/>
            <person name="Linde D."/>
            <person name="Babiker R."/>
            <person name="Drula E."/>
            <person name="Ayuso-Fernandez I."/>
            <person name="Pacheco R."/>
            <person name="Padilla G."/>
            <person name="Ferreira P."/>
            <person name="Barriuso J."/>
            <person name="Kellner H."/>
            <person name="Castanera R."/>
            <person name="Alfaro M."/>
            <person name="Ramirez L."/>
            <person name="Pisabarro A.G."/>
            <person name="Kuo A."/>
            <person name="Tritt A."/>
            <person name="Lipzen A."/>
            <person name="He G."/>
            <person name="Yan M."/>
            <person name="Ng V."/>
            <person name="Cullen D."/>
            <person name="Martin F."/>
            <person name="Rosso M.-N."/>
            <person name="Henrissat B."/>
            <person name="Hibbett D."/>
            <person name="Martinez A.T."/>
            <person name="Grigoriev I.V."/>
        </authorList>
    </citation>
    <scope>NUCLEOTIDE SEQUENCE</scope>
    <source>
        <strain evidence="7">AH 40177</strain>
    </source>
</reference>
<evidence type="ECO:0000256" key="4">
    <source>
        <dbReference type="ARBA" id="ARBA00023269"/>
    </source>
</evidence>
<feature type="transmembrane region" description="Helical" evidence="5">
    <location>
        <begin position="73"/>
        <end position="92"/>
    </location>
</feature>
<keyword evidence="8" id="KW-1185">Reference proteome</keyword>
<name>A0A9P5PJS5_9AGAR</name>
<comment type="caution">
    <text evidence="7">The sequence shown here is derived from an EMBL/GenBank/DDBJ whole genome shotgun (WGS) entry which is preliminary data.</text>
</comment>
<dbReference type="SUPFAM" id="SSF47113">
    <property type="entry name" value="Histone-fold"/>
    <property type="match status" value="1"/>
</dbReference>
<evidence type="ECO:0000256" key="5">
    <source>
        <dbReference type="SAM" id="Phobius"/>
    </source>
</evidence>
<sequence length="95" mass="11027">MFYIQPLWNHYAKYGYLIDLRFPSSAIEALQSSTEIYLISLFEDTDFAAIHAKKVSLFSPKYWLEPDVSVTNVPMSCALYLFFGNVLPFFVYPPQ</sequence>
<keyword evidence="3" id="KW-0158">Chromosome</keyword>
<dbReference type="GO" id="GO:0000786">
    <property type="term" value="C:nucleosome"/>
    <property type="evidence" value="ECO:0007669"/>
    <property type="project" value="UniProtKB-KW"/>
</dbReference>
<dbReference type="InterPro" id="IPR007125">
    <property type="entry name" value="H2A/H2B/H3"/>
</dbReference>
<keyword evidence="5" id="KW-1133">Transmembrane helix</keyword>
<dbReference type="GO" id="GO:0046982">
    <property type="term" value="F:protein heterodimerization activity"/>
    <property type="evidence" value="ECO:0007669"/>
    <property type="project" value="InterPro"/>
</dbReference>
<evidence type="ECO:0000313" key="7">
    <source>
        <dbReference type="EMBL" id="KAF9064507.1"/>
    </source>
</evidence>
<dbReference type="OrthoDB" id="842664at2759"/>
<gene>
    <name evidence="7" type="ORF">BDP27DRAFT_1425796</name>
</gene>
<dbReference type="GO" id="GO:0030527">
    <property type="term" value="F:structural constituent of chromatin"/>
    <property type="evidence" value="ECO:0007669"/>
    <property type="project" value="InterPro"/>
</dbReference>
<evidence type="ECO:0000256" key="1">
    <source>
        <dbReference type="ARBA" id="ARBA00004286"/>
    </source>
</evidence>
<dbReference type="Proteomes" id="UP000772434">
    <property type="component" value="Unassembled WGS sequence"/>
</dbReference>
<organism evidence="7 8">
    <name type="scientific">Rhodocollybia butyracea</name>
    <dbReference type="NCBI Taxonomy" id="206335"/>
    <lineage>
        <taxon>Eukaryota</taxon>
        <taxon>Fungi</taxon>
        <taxon>Dikarya</taxon>
        <taxon>Basidiomycota</taxon>
        <taxon>Agaricomycotina</taxon>
        <taxon>Agaricomycetes</taxon>
        <taxon>Agaricomycetidae</taxon>
        <taxon>Agaricales</taxon>
        <taxon>Marasmiineae</taxon>
        <taxon>Omphalotaceae</taxon>
        <taxon>Rhodocollybia</taxon>
    </lineage>
</organism>
<proteinExistence type="inferred from homology"/>
<comment type="subcellular location">
    <subcellularLocation>
        <location evidence="1">Chromosome</location>
    </subcellularLocation>
</comment>
<keyword evidence="5" id="KW-0812">Transmembrane</keyword>
<dbReference type="Pfam" id="PF00125">
    <property type="entry name" value="Histone"/>
    <property type="match status" value="1"/>
</dbReference>
<evidence type="ECO:0000256" key="3">
    <source>
        <dbReference type="ARBA" id="ARBA00022454"/>
    </source>
</evidence>
<feature type="domain" description="Core Histone H2A/H2B/H3" evidence="6">
    <location>
        <begin position="19"/>
        <end position="58"/>
    </location>
</feature>
<evidence type="ECO:0000259" key="6">
    <source>
        <dbReference type="Pfam" id="PF00125"/>
    </source>
</evidence>